<dbReference type="InterPro" id="IPR001296">
    <property type="entry name" value="Glyco_trans_1"/>
</dbReference>
<feature type="domain" description="Glycosyltransferase subfamily 4-like N-terminal" evidence="2">
    <location>
        <begin position="45"/>
        <end position="194"/>
    </location>
</feature>
<dbReference type="PANTHER" id="PTHR45947">
    <property type="entry name" value="SULFOQUINOVOSYL TRANSFERASE SQD2"/>
    <property type="match status" value="1"/>
</dbReference>
<feature type="domain" description="Glycosyl transferase family 1" evidence="1">
    <location>
        <begin position="202"/>
        <end position="372"/>
    </location>
</feature>
<evidence type="ECO:0000259" key="1">
    <source>
        <dbReference type="Pfam" id="PF00534"/>
    </source>
</evidence>
<dbReference type="EMBL" id="DROK01000197">
    <property type="protein sequence ID" value="HHI97548.1"/>
    <property type="molecule type" value="Genomic_DNA"/>
</dbReference>
<dbReference type="Pfam" id="PF00534">
    <property type="entry name" value="Glycos_transf_1"/>
    <property type="match status" value="1"/>
</dbReference>
<dbReference type="PANTHER" id="PTHR45947:SF3">
    <property type="entry name" value="SULFOQUINOVOSYL TRANSFERASE SQD2"/>
    <property type="match status" value="1"/>
</dbReference>
<dbReference type="CDD" id="cd03801">
    <property type="entry name" value="GT4_PimA-like"/>
    <property type="match status" value="1"/>
</dbReference>
<dbReference type="Pfam" id="PF13439">
    <property type="entry name" value="Glyco_transf_4"/>
    <property type="match status" value="1"/>
</dbReference>
<protein>
    <submittedName>
        <fullName evidence="3">Glycosyltransferase family 1 protein</fullName>
    </submittedName>
</protein>
<proteinExistence type="predicted"/>
<organism evidence="3">
    <name type="scientific">Thermodesulfatator atlanticus</name>
    <dbReference type="NCBI Taxonomy" id="501497"/>
    <lineage>
        <taxon>Bacteria</taxon>
        <taxon>Pseudomonadati</taxon>
        <taxon>Thermodesulfobacteriota</taxon>
        <taxon>Thermodesulfobacteria</taxon>
        <taxon>Thermodesulfobacteriales</taxon>
        <taxon>Thermodesulfatatoraceae</taxon>
        <taxon>Thermodesulfatator</taxon>
    </lineage>
</organism>
<reference evidence="3" key="1">
    <citation type="journal article" date="2020" name="mSystems">
        <title>Genome- and Community-Level Interaction Insights into Carbon Utilization and Element Cycling Functions of Hydrothermarchaeota in Hydrothermal Sediment.</title>
        <authorList>
            <person name="Zhou Z."/>
            <person name="Liu Y."/>
            <person name="Xu W."/>
            <person name="Pan J."/>
            <person name="Luo Z.H."/>
            <person name="Li M."/>
        </authorList>
    </citation>
    <scope>NUCLEOTIDE SEQUENCE [LARGE SCALE GENOMIC DNA]</scope>
    <source>
        <strain evidence="3">HyVt-533</strain>
    </source>
</reference>
<dbReference type="Gene3D" id="3.40.50.2000">
    <property type="entry name" value="Glycogen Phosphorylase B"/>
    <property type="match status" value="2"/>
</dbReference>
<dbReference type="GO" id="GO:0016758">
    <property type="term" value="F:hexosyltransferase activity"/>
    <property type="evidence" value="ECO:0007669"/>
    <property type="project" value="TreeGrafter"/>
</dbReference>
<evidence type="ECO:0000313" key="3">
    <source>
        <dbReference type="EMBL" id="HHI97548.1"/>
    </source>
</evidence>
<dbReference type="InterPro" id="IPR028098">
    <property type="entry name" value="Glyco_trans_4-like_N"/>
</dbReference>
<gene>
    <name evidence="3" type="ORF">ENJ96_06820</name>
</gene>
<accession>A0A7V5P0D8</accession>
<dbReference type="SUPFAM" id="SSF53756">
    <property type="entry name" value="UDP-Glycosyltransferase/glycogen phosphorylase"/>
    <property type="match status" value="1"/>
</dbReference>
<sequence>MKGWKNGPVLHLSGLLRLLFGEPVKVALFLDHPRKGNRRHHIQLKALSEAGFDPRIITLSGDPRDSYLARKGHLERFLPLNFSRSKSFNRFSVQVLPELIRLIKKEKISLILTQRWRLLKYLWLVKPFIPELKIIFYLVIGGVFRSPGRRLTFKLLYPLCDRILVNSLALKEELSTLGIPEERIGILYSAVDPEEFDLPLGRQEARQRLGFPEDFLFGMVARFRREKDHAGLLQAFQKFLEKGEKAHLILVGDGPGEEKTRKLACELGLADRVIFTGRLPMEKIPFVLRALEVFVYATFREGMPMAVMEAMAAGLPIIATEAEGIPDLFETERTFGIMVPRGDPVALARAMKELYYLPPERRQILGKEARERIKEAFSPEILARETVKIVRETLNA</sequence>
<dbReference type="InterPro" id="IPR050194">
    <property type="entry name" value="Glycosyltransferase_grp1"/>
</dbReference>
<evidence type="ECO:0000259" key="2">
    <source>
        <dbReference type="Pfam" id="PF13439"/>
    </source>
</evidence>
<comment type="caution">
    <text evidence="3">The sequence shown here is derived from an EMBL/GenBank/DDBJ whole genome shotgun (WGS) entry which is preliminary data.</text>
</comment>
<dbReference type="AlphaFoldDB" id="A0A7V5P0D8"/>
<dbReference type="Proteomes" id="UP000886101">
    <property type="component" value="Unassembled WGS sequence"/>
</dbReference>
<name>A0A7V5P0D8_9BACT</name>